<dbReference type="AlphaFoldDB" id="A0AAV0B0E5"/>
<name>A0AAV0B0E5_PHAPC</name>
<dbReference type="Proteomes" id="UP001153365">
    <property type="component" value="Unassembled WGS sequence"/>
</dbReference>
<gene>
    <name evidence="1" type="ORF">PPACK8108_LOCUS10571</name>
</gene>
<keyword evidence="2" id="KW-1185">Reference proteome</keyword>
<accession>A0AAV0B0E5</accession>
<evidence type="ECO:0000313" key="1">
    <source>
        <dbReference type="EMBL" id="CAH7675553.1"/>
    </source>
</evidence>
<dbReference type="EMBL" id="CALTRL010002359">
    <property type="protein sequence ID" value="CAH7675553.1"/>
    <property type="molecule type" value="Genomic_DNA"/>
</dbReference>
<sequence length="156" mass="18316">MESNLIEFIFQKRLSDLNGTGLGFGKTDADELNLMMIKSFETQRPLKLILDCIPRLMLVKDKSDGFTKEKESEKAGSHLREDVDIIMMIDFRNVLIPMSYVINPTSILKRGYNQIFHRIYLSYRFLMTRFDQLMTNCLKSTKSIYGKNKERCQRQD</sequence>
<reference evidence="1" key="1">
    <citation type="submission" date="2022-06" db="EMBL/GenBank/DDBJ databases">
        <authorList>
            <consortium name="SYNGENTA / RWTH Aachen University"/>
        </authorList>
    </citation>
    <scope>NUCLEOTIDE SEQUENCE</scope>
</reference>
<evidence type="ECO:0000313" key="2">
    <source>
        <dbReference type="Proteomes" id="UP001153365"/>
    </source>
</evidence>
<proteinExistence type="predicted"/>
<comment type="caution">
    <text evidence="1">The sequence shown here is derived from an EMBL/GenBank/DDBJ whole genome shotgun (WGS) entry which is preliminary data.</text>
</comment>
<organism evidence="1 2">
    <name type="scientific">Phakopsora pachyrhizi</name>
    <name type="common">Asian soybean rust disease fungus</name>
    <dbReference type="NCBI Taxonomy" id="170000"/>
    <lineage>
        <taxon>Eukaryota</taxon>
        <taxon>Fungi</taxon>
        <taxon>Dikarya</taxon>
        <taxon>Basidiomycota</taxon>
        <taxon>Pucciniomycotina</taxon>
        <taxon>Pucciniomycetes</taxon>
        <taxon>Pucciniales</taxon>
        <taxon>Phakopsoraceae</taxon>
        <taxon>Phakopsora</taxon>
    </lineage>
</organism>
<protein>
    <submittedName>
        <fullName evidence="1">Uncharacterized protein</fullName>
    </submittedName>
</protein>